<dbReference type="AlphaFoldDB" id="A0A8K0WLQ7"/>
<dbReference type="EMBL" id="JAGPNK010000013">
    <property type="protein sequence ID" value="KAH7309538.1"/>
    <property type="molecule type" value="Genomic_DNA"/>
</dbReference>
<evidence type="ECO:0000313" key="3">
    <source>
        <dbReference type="Proteomes" id="UP000813444"/>
    </source>
</evidence>
<organism evidence="2 3">
    <name type="scientific">Stachybotrys elegans</name>
    <dbReference type="NCBI Taxonomy" id="80388"/>
    <lineage>
        <taxon>Eukaryota</taxon>
        <taxon>Fungi</taxon>
        <taxon>Dikarya</taxon>
        <taxon>Ascomycota</taxon>
        <taxon>Pezizomycotina</taxon>
        <taxon>Sordariomycetes</taxon>
        <taxon>Hypocreomycetidae</taxon>
        <taxon>Hypocreales</taxon>
        <taxon>Stachybotryaceae</taxon>
        <taxon>Stachybotrys</taxon>
    </lineage>
</organism>
<comment type="caution">
    <text evidence="2">The sequence shown here is derived from an EMBL/GenBank/DDBJ whole genome shotgun (WGS) entry which is preliminary data.</text>
</comment>
<evidence type="ECO:0000313" key="2">
    <source>
        <dbReference type="EMBL" id="KAH7309538.1"/>
    </source>
</evidence>
<sequence length="245" mass="28017">MDKNQPGPKTPIRGLESSIWANKWPPHHDTRSQSVPPPRPSQAHSLTRQHQASLGPEQAFRRFQQTCQRLRWKHVDLQSSYQRALNPEAAGFSVADAEVNFKLDWHEFYSWIEQALVLVFRVFGFEIRSQGGDATTRHTYHHDVLRSLEDGDNPMRELLGTGDVYHALWKAKELRNRWKDAAEGKETPPLKMYDLSWVVSVILGGLEKAYVLAESRVGMVAGGSGLNDGEEEWAWMAETMDWEPL</sequence>
<accession>A0A8K0WLQ7</accession>
<reference evidence="2" key="1">
    <citation type="journal article" date="2021" name="Nat. Commun.">
        <title>Genetic determinants of endophytism in the Arabidopsis root mycobiome.</title>
        <authorList>
            <person name="Mesny F."/>
            <person name="Miyauchi S."/>
            <person name="Thiergart T."/>
            <person name="Pickel B."/>
            <person name="Atanasova L."/>
            <person name="Karlsson M."/>
            <person name="Huettel B."/>
            <person name="Barry K.W."/>
            <person name="Haridas S."/>
            <person name="Chen C."/>
            <person name="Bauer D."/>
            <person name="Andreopoulos W."/>
            <person name="Pangilinan J."/>
            <person name="LaButti K."/>
            <person name="Riley R."/>
            <person name="Lipzen A."/>
            <person name="Clum A."/>
            <person name="Drula E."/>
            <person name="Henrissat B."/>
            <person name="Kohler A."/>
            <person name="Grigoriev I.V."/>
            <person name="Martin F.M."/>
            <person name="Hacquard S."/>
        </authorList>
    </citation>
    <scope>NUCLEOTIDE SEQUENCE</scope>
    <source>
        <strain evidence="2">MPI-CAGE-CH-0235</strain>
    </source>
</reference>
<name>A0A8K0WLQ7_9HYPO</name>
<dbReference type="Proteomes" id="UP000813444">
    <property type="component" value="Unassembled WGS sequence"/>
</dbReference>
<gene>
    <name evidence="2" type="ORF">B0I35DRAFT_440196</name>
</gene>
<keyword evidence="3" id="KW-1185">Reference proteome</keyword>
<feature type="compositionally biased region" description="Polar residues" evidence="1">
    <location>
        <begin position="43"/>
        <end position="52"/>
    </location>
</feature>
<protein>
    <submittedName>
        <fullName evidence="2">Uncharacterized protein</fullName>
    </submittedName>
</protein>
<proteinExistence type="predicted"/>
<feature type="region of interest" description="Disordered" evidence="1">
    <location>
        <begin position="1"/>
        <end position="55"/>
    </location>
</feature>
<dbReference type="OrthoDB" id="3858188at2759"/>
<evidence type="ECO:0000256" key="1">
    <source>
        <dbReference type="SAM" id="MobiDB-lite"/>
    </source>
</evidence>